<protein>
    <submittedName>
        <fullName evidence="2">Uncharacterized protein</fullName>
    </submittedName>
</protein>
<reference evidence="2" key="1">
    <citation type="submission" date="2013-07" db="EMBL/GenBank/DDBJ databases">
        <authorList>
            <person name="Geib S."/>
        </authorList>
    </citation>
    <scope>NUCLEOTIDE SEQUENCE</scope>
</reference>
<organism evidence="2">
    <name type="scientific">Ceratitis capitata</name>
    <name type="common">Mediterranean fruit fly</name>
    <name type="synonym">Tephritis capitata</name>
    <dbReference type="NCBI Taxonomy" id="7213"/>
    <lineage>
        <taxon>Eukaryota</taxon>
        <taxon>Metazoa</taxon>
        <taxon>Ecdysozoa</taxon>
        <taxon>Arthropoda</taxon>
        <taxon>Hexapoda</taxon>
        <taxon>Insecta</taxon>
        <taxon>Pterygota</taxon>
        <taxon>Neoptera</taxon>
        <taxon>Endopterygota</taxon>
        <taxon>Diptera</taxon>
        <taxon>Brachycera</taxon>
        <taxon>Muscomorpha</taxon>
        <taxon>Tephritoidea</taxon>
        <taxon>Tephritidae</taxon>
        <taxon>Ceratitis</taxon>
        <taxon>Ceratitis</taxon>
    </lineage>
</organism>
<proteinExistence type="evidence at transcript level"/>
<feature type="compositionally biased region" description="Acidic residues" evidence="1">
    <location>
        <begin position="53"/>
        <end position="72"/>
    </location>
</feature>
<sequence>MISKKLQLAKVHICIFQTFCKPYCSGYINQSLEVDEYFPLLDLNTYEYRTDTFDDEEEEDELKFSETDDGIDDVSLSDAELDMDVDDIYRVDYNEKADMNNEDENGLSLRLDDGKVTRATEVFAQARNTMITIGVPPIGTNN</sequence>
<dbReference type="OrthoDB" id="4567at2759"/>
<name>W8BSY9_CERCA</name>
<accession>W8BSY9</accession>
<evidence type="ECO:0000256" key="1">
    <source>
        <dbReference type="SAM" id="MobiDB-lite"/>
    </source>
</evidence>
<reference evidence="2" key="2">
    <citation type="journal article" date="2014" name="BMC Genomics">
        <title>A genomic perspective to assessing quality of mass-reared SIT flies used in Mediterranean fruit fly (Ceratitis capitata) eradication in California.</title>
        <authorList>
            <person name="Calla B."/>
            <person name="Hall B."/>
            <person name="Hou S."/>
            <person name="Geib S.M."/>
        </authorList>
    </citation>
    <scope>NUCLEOTIDE SEQUENCE</scope>
</reference>
<dbReference type="EMBL" id="GAMC01006527">
    <property type="protein sequence ID" value="JAC00029.1"/>
    <property type="molecule type" value="mRNA"/>
</dbReference>
<evidence type="ECO:0000313" key="2">
    <source>
        <dbReference type="EMBL" id="JAC00029.1"/>
    </source>
</evidence>
<dbReference type="AlphaFoldDB" id="W8BSY9"/>
<feature type="region of interest" description="Disordered" evidence="1">
    <location>
        <begin position="53"/>
        <end position="76"/>
    </location>
</feature>